<gene>
    <name evidence="8" type="ORF">QEZ52_05540</name>
</gene>
<name>A0ABZ2XV74_9RHOB</name>
<keyword evidence="5 7" id="KW-1133">Transmembrane helix</keyword>
<dbReference type="Proteomes" id="UP001623232">
    <property type="component" value="Chromosome"/>
</dbReference>
<feature type="transmembrane region" description="Helical" evidence="7">
    <location>
        <begin position="50"/>
        <end position="67"/>
    </location>
</feature>
<feature type="transmembrane region" description="Helical" evidence="7">
    <location>
        <begin position="366"/>
        <end position="389"/>
    </location>
</feature>
<keyword evidence="9" id="KW-1185">Reference proteome</keyword>
<dbReference type="InterPro" id="IPR050833">
    <property type="entry name" value="Poly_Biosynth_Transport"/>
</dbReference>
<accession>A0ABZ2XV74</accession>
<comment type="subcellular location">
    <subcellularLocation>
        <location evidence="1">Cell membrane</location>
        <topology evidence="1">Multi-pass membrane protein</topology>
    </subcellularLocation>
</comment>
<sequence length="459" mass="50040">MNRVTTAFKGGSLMARVLRSASWLMIGYGGSQALRLAANLVLARLLFPEAFGLMALVNVVILGLTLFSDTGINAAIAQSDRGDDPDFLNTAFSIQVVRGLILWATTALLAWPVSQFYNEPDLLVYLPIAGVGLAINGFMPTRVETAHRHLLVGRVTALDLISQALGILSMVVLAVITQSVIALVLGGVFQAFVTLALTQAFLPGMKNRFRWEAKAVHEQLHFGKWIFLSTACWFFTSQGDRLFLGKFVTLEVLGLYNIGFFLASFPMLLGYAINQRLLIPVYREKPATESRDNWRNQRWLRFGLSGAILSLLLVVAFAGPWLVDLLYDERYMLSGPMVSLIAIAMIPAVIGLTYDPAALAAGDSRGFFVFTASRAIIQTILFLLGLSWFGVLGGIAALGVSMLLAYPVLIWLATKHKVWDPVHDLLCLVLAGGIAGLILSYHAGMIPDMVQALGQKVSH</sequence>
<feature type="transmembrane region" description="Helical" evidence="7">
    <location>
        <begin position="425"/>
        <end position="443"/>
    </location>
</feature>
<feature type="transmembrane region" description="Helical" evidence="7">
    <location>
        <begin position="395"/>
        <end position="413"/>
    </location>
</feature>
<feature type="transmembrane region" description="Helical" evidence="7">
    <location>
        <begin position="87"/>
        <end position="110"/>
    </location>
</feature>
<evidence type="ECO:0000313" key="8">
    <source>
        <dbReference type="EMBL" id="WZK90008.1"/>
    </source>
</evidence>
<evidence type="ECO:0000313" key="9">
    <source>
        <dbReference type="Proteomes" id="UP001623232"/>
    </source>
</evidence>
<evidence type="ECO:0000256" key="4">
    <source>
        <dbReference type="ARBA" id="ARBA00022692"/>
    </source>
</evidence>
<feature type="transmembrane region" description="Helical" evidence="7">
    <location>
        <begin position="151"/>
        <end position="174"/>
    </location>
</feature>
<evidence type="ECO:0000256" key="5">
    <source>
        <dbReference type="ARBA" id="ARBA00022989"/>
    </source>
</evidence>
<comment type="similarity">
    <text evidence="2">Belongs to the polysaccharide synthase family.</text>
</comment>
<feature type="transmembrane region" description="Helical" evidence="7">
    <location>
        <begin position="122"/>
        <end position="139"/>
    </location>
</feature>
<evidence type="ECO:0000256" key="7">
    <source>
        <dbReference type="SAM" id="Phobius"/>
    </source>
</evidence>
<dbReference type="PANTHER" id="PTHR30250:SF10">
    <property type="entry name" value="LIPOPOLYSACCHARIDE BIOSYNTHESIS PROTEIN WZXC"/>
    <property type="match status" value="1"/>
</dbReference>
<feature type="transmembrane region" description="Helical" evidence="7">
    <location>
        <begin position="258"/>
        <end position="279"/>
    </location>
</feature>
<reference evidence="8 9" key="1">
    <citation type="submission" date="2023-04" db="EMBL/GenBank/DDBJ databases">
        <title>Complete genome sequence of Alisedimentitalea scapharcae.</title>
        <authorList>
            <person name="Rong J.-C."/>
            <person name="Yi M.-L."/>
            <person name="Zhao Q."/>
        </authorList>
    </citation>
    <scope>NUCLEOTIDE SEQUENCE [LARGE SCALE GENOMIC DNA]</scope>
    <source>
        <strain evidence="8 9">KCTC 42119</strain>
    </source>
</reference>
<evidence type="ECO:0000256" key="3">
    <source>
        <dbReference type="ARBA" id="ARBA00022475"/>
    </source>
</evidence>
<keyword evidence="4 7" id="KW-0812">Transmembrane</keyword>
<protein>
    <submittedName>
        <fullName evidence="8">Oligosaccharide flippase family protein</fullName>
    </submittedName>
</protein>
<proteinExistence type="inferred from homology"/>
<evidence type="ECO:0000256" key="2">
    <source>
        <dbReference type="ARBA" id="ARBA00007430"/>
    </source>
</evidence>
<feature type="transmembrane region" description="Helical" evidence="7">
    <location>
        <begin position="180"/>
        <end position="202"/>
    </location>
</feature>
<keyword evidence="6 7" id="KW-0472">Membrane</keyword>
<dbReference type="PANTHER" id="PTHR30250">
    <property type="entry name" value="PST FAMILY PREDICTED COLANIC ACID TRANSPORTER"/>
    <property type="match status" value="1"/>
</dbReference>
<feature type="transmembrane region" description="Helical" evidence="7">
    <location>
        <begin position="299"/>
        <end position="323"/>
    </location>
</feature>
<dbReference type="Pfam" id="PF13440">
    <property type="entry name" value="Polysacc_synt_3"/>
    <property type="match status" value="1"/>
</dbReference>
<dbReference type="RefSeq" id="WP_406648512.1">
    <property type="nucleotide sequence ID" value="NZ_CP123584.1"/>
</dbReference>
<organism evidence="8 9">
    <name type="scientific">Aliisedimentitalea scapharcae</name>
    <dbReference type="NCBI Taxonomy" id="1524259"/>
    <lineage>
        <taxon>Bacteria</taxon>
        <taxon>Pseudomonadati</taxon>
        <taxon>Pseudomonadota</taxon>
        <taxon>Alphaproteobacteria</taxon>
        <taxon>Rhodobacterales</taxon>
        <taxon>Roseobacteraceae</taxon>
        <taxon>Aliisedimentitalea</taxon>
    </lineage>
</organism>
<dbReference type="EMBL" id="CP123584">
    <property type="protein sequence ID" value="WZK90008.1"/>
    <property type="molecule type" value="Genomic_DNA"/>
</dbReference>
<evidence type="ECO:0000256" key="6">
    <source>
        <dbReference type="ARBA" id="ARBA00023136"/>
    </source>
</evidence>
<keyword evidence="3" id="KW-1003">Cell membrane</keyword>
<evidence type="ECO:0000256" key="1">
    <source>
        <dbReference type="ARBA" id="ARBA00004651"/>
    </source>
</evidence>
<feature type="transmembrane region" description="Helical" evidence="7">
    <location>
        <begin position="335"/>
        <end position="354"/>
    </location>
</feature>